<dbReference type="AlphaFoldDB" id="A0A370I5A8"/>
<dbReference type="RefSeq" id="WP_067998171.1">
    <property type="nucleotide sequence ID" value="NZ_QQBC01000005.1"/>
</dbReference>
<dbReference type="GO" id="GO:0006565">
    <property type="term" value="P:L-serine catabolic process"/>
    <property type="evidence" value="ECO:0007669"/>
    <property type="project" value="TreeGrafter"/>
</dbReference>
<dbReference type="InterPro" id="IPR050147">
    <property type="entry name" value="Ser/Thr_Dehydratase"/>
</dbReference>
<proteinExistence type="predicted"/>
<dbReference type="GO" id="GO:0009097">
    <property type="term" value="P:isoleucine biosynthetic process"/>
    <property type="evidence" value="ECO:0007669"/>
    <property type="project" value="TreeGrafter"/>
</dbReference>
<comment type="cofactor">
    <cofactor evidence="1">
        <name>pyridoxal 5'-phosphate</name>
        <dbReference type="ChEBI" id="CHEBI:597326"/>
    </cofactor>
</comment>
<dbReference type="Gene3D" id="3.40.50.1100">
    <property type="match status" value="2"/>
</dbReference>
<sequence>MYQLAYAEIEAATDRIARFIRPVTVSEFCLRPGSSQDRAPSRIWIAHEYLQYTGTFKARGAANFVMSHKAASTLPAKGVTIASGGNAGVACAWSTTHVGIPTTVFVPDNAPGVKVAKLRALGADVRQVGTQYADAAAACVEFAADTGALLSHAYDHPLIAAGAGTLLEEIRTAIPRLDTVIVAVGGGGLFTGVATAAAQYGIRTVAVEPRHCRALHAAVESDALVDVDIDSVAADSLGARRVSQMALTAAKVFDVQSVLVDDSEIIRTRRALWENYRIVVEAGAAAALAAITGEAPAYSPGVGENVCVVLCGANTDPSDLVL</sequence>
<evidence type="ECO:0000256" key="2">
    <source>
        <dbReference type="ARBA" id="ARBA00022898"/>
    </source>
</evidence>
<evidence type="ECO:0000259" key="4">
    <source>
        <dbReference type="Pfam" id="PF00291"/>
    </source>
</evidence>
<organism evidence="5 6">
    <name type="scientific">Nocardia pseudobrasiliensis</name>
    <dbReference type="NCBI Taxonomy" id="45979"/>
    <lineage>
        <taxon>Bacteria</taxon>
        <taxon>Bacillati</taxon>
        <taxon>Actinomycetota</taxon>
        <taxon>Actinomycetes</taxon>
        <taxon>Mycobacteriales</taxon>
        <taxon>Nocardiaceae</taxon>
        <taxon>Nocardia</taxon>
    </lineage>
</organism>
<dbReference type="SUPFAM" id="SSF53686">
    <property type="entry name" value="Tryptophan synthase beta subunit-like PLP-dependent enzymes"/>
    <property type="match status" value="1"/>
</dbReference>
<comment type="caution">
    <text evidence="5">The sequence shown here is derived from an EMBL/GenBank/DDBJ whole genome shotgun (WGS) entry which is preliminary data.</text>
</comment>
<feature type="domain" description="Tryptophan synthase beta chain-like PALP" evidence="4">
    <location>
        <begin position="39"/>
        <end position="312"/>
    </location>
</feature>
<accession>A0A370I5A8</accession>
<dbReference type="GO" id="GO:0003941">
    <property type="term" value="F:L-serine ammonia-lyase activity"/>
    <property type="evidence" value="ECO:0007669"/>
    <property type="project" value="TreeGrafter"/>
</dbReference>
<dbReference type="InterPro" id="IPR001926">
    <property type="entry name" value="TrpB-like_PALP"/>
</dbReference>
<evidence type="ECO:0000313" key="5">
    <source>
        <dbReference type="EMBL" id="RDI65895.1"/>
    </source>
</evidence>
<dbReference type="EMBL" id="QQBC01000005">
    <property type="protein sequence ID" value="RDI65895.1"/>
    <property type="molecule type" value="Genomic_DNA"/>
</dbReference>
<dbReference type="NCBIfam" id="NF006094">
    <property type="entry name" value="PRK08246.1"/>
    <property type="match status" value="1"/>
</dbReference>
<dbReference type="Proteomes" id="UP000254869">
    <property type="component" value="Unassembled WGS sequence"/>
</dbReference>
<name>A0A370I5A8_9NOCA</name>
<dbReference type="InterPro" id="IPR036052">
    <property type="entry name" value="TrpB-like_PALP_sf"/>
</dbReference>
<evidence type="ECO:0000256" key="3">
    <source>
        <dbReference type="ARBA" id="ARBA00023239"/>
    </source>
</evidence>
<dbReference type="PANTHER" id="PTHR48078:SF6">
    <property type="entry name" value="L-THREONINE DEHYDRATASE CATABOLIC TDCB"/>
    <property type="match status" value="1"/>
</dbReference>
<keyword evidence="3" id="KW-0456">Lyase</keyword>
<protein>
    <submittedName>
        <fullName evidence="5">Threonine dehydratase</fullName>
    </submittedName>
</protein>
<keyword evidence="2" id="KW-0663">Pyridoxal phosphate</keyword>
<dbReference type="GO" id="GO:0006567">
    <property type="term" value="P:L-threonine catabolic process"/>
    <property type="evidence" value="ECO:0007669"/>
    <property type="project" value="TreeGrafter"/>
</dbReference>
<gene>
    <name evidence="5" type="ORF">DFR76_105213</name>
</gene>
<dbReference type="Pfam" id="PF00291">
    <property type="entry name" value="PALP"/>
    <property type="match status" value="1"/>
</dbReference>
<dbReference type="STRING" id="1210086.GCA_001613105_03114"/>
<evidence type="ECO:0000313" key="6">
    <source>
        <dbReference type="Proteomes" id="UP000254869"/>
    </source>
</evidence>
<dbReference type="GO" id="GO:0004794">
    <property type="term" value="F:threonine deaminase activity"/>
    <property type="evidence" value="ECO:0007669"/>
    <property type="project" value="TreeGrafter"/>
</dbReference>
<keyword evidence="6" id="KW-1185">Reference proteome</keyword>
<dbReference type="PANTHER" id="PTHR48078">
    <property type="entry name" value="THREONINE DEHYDRATASE, MITOCHONDRIAL-RELATED"/>
    <property type="match status" value="1"/>
</dbReference>
<reference evidence="5 6" key="1">
    <citation type="submission" date="2018-07" db="EMBL/GenBank/DDBJ databases">
        <title>Genomic Encyclopedia of Type Strains, Phase IV (KMG-IV): sequencing the most valuable type-strain genomes for metagenomic binning, comparative biology and taxonomic classification.</title>
        <authorList>
            <person name="Goeker M."/>
        </authorList>
    </citation>
    <scope>NUCLEOTIDE SEQUENCE [LARGE SCALE GENOMIC DNA]</scope>
    <source>
        <strain evidence="5 6">DSM 44290</strain>
    </source>
</reference>
<evidence type="ECO:0000256" key="1">
    <source>
        <dbReference type="ARBA" id="ARBA00001933"/>
    </source>
</evidence>